<gene>
    <name evidence="2" type="ORF">TK0001_4760</name>
</gene>
<feature type="region of interest" description="Disordered" evidence="1">
    <location>
        <begin position="24"/>
        <end position="45"/>
    </location>
</feature>
<protein>
    <submittedName>
        <fullName evidence="2">Uncharacterized protein</fullName>
    </submittedName>
</protein>
<name>A0A2N9AVH2_METEX</name>
<evidence type="ECO:0000313" key="2">
    <source>
        <dbReference type="EMBL" id="SOR31345.1"/>
    </source>
</evidence>
<evidence type="ECO:0000256" key="1">
    <source>
        <dbReference type="SAM" id="MobiDB-lite"/>
    </source>
</evidence>
<dbReference type="EMBL" id="LT962688">
    <property type="protein sequence ID" value="SOR31345.1"/>
    <property type="molecule type" value="Genomic_DNA"/>
</dbReference>
<accession>A0A2N9AVH2</accession>
<proteinExistence type="predicted"/>
<dbReference type="Proteomes" id="UP000233769">
    <property type="component" value="Chromosome tk0001"/>
</dbReference>
<organism evidence="2 3">
    <name type="scientific">Methylorubrum extorquens</name>
    <name type="common">Methylobacterium dichloromethanicum</name>
    <name type="synonym">Methylobacterium extorquens</name>
    <dbReference type="NCBI Taxonomy" id="408"/>
    <lineage>
        <taxon>Bacteria</taxon>
        <taxon>Pseudomonadati</taxon>
        <taxon>Pseudomonadota</taxon>
        <taxon>Alphaproteobacteria</taxon>
        <taxon>Hyphomicrobiales</taxon>
        <taxon>Methylobacteriaceae</taxon>
        <taxon>Methylorubrum</taxon>
    </lineage>
</organism>
<dbReference type="AlphaFoldDB" id="A0A2N9AVH2"/>
<evidence type="ECO:0000313" key="3">
    <source>
        <dbReference type="Proteomes" id="UP000233769"/>
    </source>
</evidence>
<sequence length="101" mass="11168">MSTLARLVLPNVLVIPVAAPRSAAHVDVGKTRPSQRPRHTESTRRVPLRVKAIRAERTKVDFGLARDFPLALSKRKAPPGSGRAHQFAASVQREGWLMQRA</sequence>
<reference evidence="3" key="1">
    <citation type="submission" date="2017-10" db="EMBL/GenBank/DDBJ databases">
        <authorList>
            <person name="Regsiter A."/>
            <person name="William W."/>
        </authorList>
    </citation>
    <scope>NUCLEOTIDE SEQUENCE [LARGE SCALE GENOMIC DNA]</scope>
</reference>